<keyword evidence="4 25" id="KW-0812">Transmembrane</keyword>
<evidence type="ECO:0000256" key="15">
    <source>
        <dbReference type="ARBA" id="ARBA00044899"/>
    </source>
</evidence>
<comment type="catalytic activity">
    <reaction evidence="20">
        <text>L-lysyl-glycine(out) = L-lysyl-glycine(in)</text>
        <dbReference type="Rhea" id="RHEA:79407"/>
        <dbReference type="ChEBI" id="CHEBI:191202"/>
    </reaction>
</comment>
<evidence type="ECO:0000256" key="11">
    <source>
        <dbReference type="ARBA" id="ARBA00044884"/>
    </source>
</evidence>
<evidence type="ECO:0000313" key="28">
    <source>
        <dbReference type="Proteomes" id="UP000007350"/>
    </source>
</evidence>
<keyword evidence="6 25" id="KW-0472">Membrane</keyword>
<evidence type="ECO:0000256" key="13">
    <source>
        <dbReference type="ARBA" id="ARBA00044893"/>
    </source>
</evidence>
<feature type="transmembrane region" description="Helical" evidence="25">
    <location>
        <begin position="169"/>
        <end position="189"/>
    </location>
</feature>
<reference evidence="27 28" key="1">
    <citation type="journal article" date="2012" name="BMC Genomics">
        <title>Comparative genomic analysis of human infective Trypanosoma cruzi lineages with the bat-restricted subspecies T. cruzi marinkellei.</title>
        <authorList>
            <person name="Franzen O."/>
            <person name="Talavera-Lopez C."/>
            <person name="Ochaya S."/>
            <person name="Butler C.E."/>
            <person name="Messenger L.A."/>
            <person name="Lewis M.D."/>
            <person name="Llewellyn M.S."/>
            <person name="Marinkelle C.J."/>
            <person name="Tyler K.M."/>
            <person name="Miles M.A."/>
            <person name="Andersson B."/>
        </authorList>
    </citation>
    <scope>NUCLEOTIDE SEQUENCE [LARGE SCALE GENOMIC DNA]</scope>
    <source>
        <strain evidence="27 28">B7</strain>
    </source>
</reference>
<comment type="catalytic activity">
    <reaction evidence="13">
        <text>L-alpha-aminoacyl-L-lysine(out) = L-alpha-aminoacyl-L-lysine(in)</text>
        <dbReference type="Rhea" id="RHEA:79383"/>
        <dbReference type="ChEBI" id="CHEBI:229966"/>
    </reaction>
</comment>
<evidence type="ECO:0000313" key="27">
    <source>
        <dbReference type="EMBL" id="EKF39195.1"/>
    </source>
</evidence>
<evidence type="ECO:0000256" key="3">
    <source>
        <dbReference type="ARBA" id="ARBA00022448"/>
    </source>
</evidence>
<feature type="transmembrane region" description="Helical" evidence="25">
    <location>
        <begin position="80"/>
        <end position="100"/>
    </location>
</feature>
<evidence type="ECO:0000256" key="18">
    <source>
        <dbReference type="ARBA" id="ARBA00044912"/>
    </source>
</evidence>
<evidence type="ECO:0000256" key="12">
    <source>
        <dbReference type="ARBA" id="ARBA00044891"/>
    </source>
</evidence>
<comment type="catalytic activity">
    <reaction evidence="16">
        <text>L-lysyl-L-lysine(out) = L-lysyl-L-lysine(in)</text>
        <dbReference type="Rhea" id="RHEA:79403"/>
        <dbReference type="ChEBI" id="CHEBI:229956"/>
    </reaction>
</comment>
<protein>
    <recommendedName>
        <fullName evidence="21">Lysosomal dipeptide transporter MFSD1</fullName>
    </recommendedName>
    <alternativeName>
        <fullName evidence="22">Major facilitator superfamily domain-containing protein 1</fullName>
    </alternativeName>
</protein>
<feature type="transmembrane region" description="Helical" evidence="25">
    <location>
        <begin position="112"/>
        <end position="131"/>
    </location>
</feature>
<dbReference type="InterPro" id="IPR020846">
    <property type="entry name" value="MFS_dom"/>
</dbReference>
<dbReference type="InterPro" id="IPR052187">
    <property type="entry name" value="MFSD1"/>
</dbReference>
<organism evidence="27 28">
    <name type="scientific">Trypanosoma cruzi marinkellei</name>
    <dbReference type="NCBI Taxonomy" id="85056"/>
    <lineage>
        <taxon>Eukaryota</taxon>
        <taxon>Discoba</taxon>
        <taxon>Euglenozoa</taxon>
        <taxon>Kinetoplastea</taxon>
        <taxon>Metakinetoplastina</taxon>
        <taxon>Trypanosomatida</taxon>
        <taxon>Trypanosomatidae</taxon>
        <taxon>Trypanosoma</taxon>
        <taxon>Schizotrypanum</taxon>
    </lineage>
</organism>
<dbReference type="PANTHER" id="PTHR23512:SF3">
    <property type="entry name" value="MAJOR FACILITATOR SUPERFAMILY DOMAIN-CONTAINING PROTEIN 1"/>
    <property type="match status" value="1"/>
</dbReference>
<sequence>MMDVRVHDNGDIIEERGCYGILKEELLELRWRVLAVACFLTFGSYYIFDFPGSIGTGSGATIEQRFKVRGKVYTQEMNQLLYSVYSWPNTVLAIFGGVLIDKFLGIRTAMLLFTFLVLFGAFLFWLGVYYTMYPLMLTARVLFGLGGESLSVAQSAYVARWFKHGRGMALAFGITISFARVGSSFNFLFSPKIAKEWSVEMAALVGIFSCLVSFASCFILVLADIYAVRIGYIRSAPQEENKNVMKISDALRLPFAFWILSAICVFCYAAIFPFIGIGKNFFEVKYGYNSDKASGYISAYQFASAAGSPLIGLLVDNVGRNTIWLITASGCFLLLHVLLIVSMIPGIVMTIAMGIAYSVLVSGLWPSIPWVVGENVMGFSYGIMTSLQNTGLAVFPIIVGSILDGHIPNAQNDNSSSSSYSASSSFSTSLSVSASSASRDGQKDGGLPTLKGYQMTELLFIGAALVSLFASIILLISDKRHEGILTASSRRRMEIESEKRDALLESLPEEERNILFLQHE</sequence>
<comment type="caution">
    <text evidence="27">The sequence shown here is derived from an EMBL/GenBank/DDBJ whole genome shotgun (WGS) entry which is preliminary data.</text>
</comment>
<dbReference type="InterPro" id="IPR011701">
    <property type="entry name" value="MFS"/>
</dbReference>
<keyword evidence="3" id="KW-0813">Transport</keyword>
<dbReference type="GO" id="GO:0022857">
    <property type="term" value="F:transmembrane transporter activity"/>
    <property type="evidence" value="ECO:0007669"/>
    <property type="project" value="InterPro"/>
</dbReference>
<evidence type="ECO:0000256" key="10">
    <source>
        <dbReference type="ARBA" id="ARBA00044881"/>
    </source>
</evidence>
<comment type="catalytic activity">
    <reaction evidence="19">
        <text>L-alanyl-L-lysine(out) = L-alanyl-L-lysine(in)</text>
        <dbReference type="Rhea" id="RHEA:79415"/>
        <dbReference type="ChEBI" id="CHEBI:192470"/>
    </reaction>
</comment>
<dbReference type="EMBL" id="AHKC01001528">
    <property type="protein sequence ID" value="EKF39195.1"/>
    <property type="molecule type" value="Genomic_DNA"/>
</dbReference>
<evidence type="ECO:0000256" key="20">
    <source>
        <dbReference type="ARBA" id="ARBA00044924"/>
    </source>
</evidence>
<evidence type="ECO:0000256" key="17">
    <source>
        <dbReference type="ARBA" id="ARBA00044903"/>
    </source>
</evidence>
<evidence type="ECO:0000256" key="16">
    <source>
        <dbReference type="ARBA" id="ARBA00044900"/>
    </source>
</evidence>
<comment type="catalytic activity">
    <reaction evidence="18">
        <text>L-histidyl-L-alpha-amino acid(out) = L-histidyl-L-alpha-amino acid(in)</text>
        <dbReference type="Rhea" id="RHEA:79379"/>
        <dbReference type="ChEBI" id="CHEBI:229964"/>
    </reaction>
</comment>
<comment type="catalytic activity">
    <reaction evidence="10">
        <text>L-alpha-aminoacyl-L-arginine(out) = L-alpha-aminoacyl-L-arginine(in)</text>
        <dbReference type="Rhea" id="RHEA:79367"/>
        <dbReference type="ChEBI" id="CHEBI:229968"/>
    </reaction>
</comment>
<evidence type="ECO:0000259" key="26">
    <source>
        <dbReference type="PROSITE" id="PS50850"/>
    </source>
</evidence>
<evidence type="ECO:0000256" key="5">
    <source>
        <dbReference type="ARBA" id="ARBA00022989"/>
    </source>
</evidence>
<keyword evidence="28" id="KW-1185">Reference proteome</keyword>
<dbReference type="CDD" id="cd17340">
    <property type="entry name" value="MFS_MFSD1"/>
    <property type="match status" value="1"/>
</dbReference>
<comment type="catalytic activity">
    <reaction evidence="9">
        <text>L-histidyl-glycine(out) = L-histidyl-glycine(in)</text>
        <dbReference type="Rhea" id="RHEA:79395"/>
        <dbReference type="ChEBI" id="CHEBI:229957"/>
    </reaction>
</comment>
<evidence type="ECO:0000256" key="19">
    <source>
        <dbReference type="ARBA" id="ARBA00044919"/>
    </source>
</evidence>
<dbReference type="PANTHER" id="PTHR23512">
    <property type="entry name" value="MAJOR FACILITATOR SUPERFAMILY DOMAIN-CONTAINING PROTEIN 1"/>
    <property type="match status" value="1"/>
</dbReference>
<evidence type="ECO:0000256" key="2">
    <source>
        <dbReference type="ARBA" id="ARBA00008335"/>
    </source>
</evidence>
<comment type="similarity">
    <text evidence="2">Belongs to the major facilitator superfamily.</text>
</comment>
<comment type="catalytic activity">
    <reaction evidence="14">
        <text>L-aspartyl-L-lysine(out) = L-aspartyl-L-lysine(in)</text>
        <dbReference type="Rhea" id="RHEA:79411"/>
        <dbReference type="ChEBI" id="CHEBI:229953"/>
    </reaction>
</comment>
<feature type="transmembrane region" description="Helical" evidence="25">
    <location>
        <begin position="255"/>
        <end position="277"/>
    </location>
</feature>
<dbReference type="Gene3D" id="1.20.1250.20">
    <property type="entry name" value="MFS general substrate transporter like domains"/>
    <property type="match status" value="2"/>
</dbReference>
<dbReference type="PROSITE" id="PS50850">
    <property type="entry name" value="MFS"/>
    <property type="match status" value="1"/>
</dbReference>
<comment type="catalytic activity">
    <reaction evidence="8">
        <text>L-lysyl-L-alanine(out) = L-lysyl-L-alanine(in)</text>
        <dbReference type="Rhea" id="RHEA:79399"/>
        <dbReference type="ChEBI" id="CHEBI:229954"/>
    </reaction>
</comment>
<dbReference type="OrthoDB" id="424834at2759"/>
<evidence type="ECO:0000256" key="9">
    <source>
        <dbReference type="ARBA" id="ARBA00044878"/>
    </source>
</evidence>
<proteinExistence type="inferred from homology"/>
<evidence type="ECO:0000256" key="25">
    <source>
        <dbReference type="SAM" id="Phobius"/>
    </source>
</evidence>
<feature type="transmembrane region" description="Helical" evidence="25">
    <location>
        <begin position="458"/>
        <end position="476"/>
    </location>
</feature>
<gene>
    <name evidence="27" type="ORF">MOQ_000584</name>
</gene>
<feature type="transmembrane region" description="Helical" evidence="25">
    <location>
        <begin position="297"/>
        <end position="315"/>
    </location>
</feature>
<evidence type="ECO:0000256" key="14">
    <source>
        <dbReference type="ARBA" id="ARBA00044898"/>
    </source>
</evidence>
<comment type="catalytic activity">
    <reaction evidence="11">
        <text>L-alpha-aminoacyl-L-histidine(out) = L-alpha-aminoacyl-L-histidine(in)</text>
        <dbReference type="Rhea" id="RHEA:79375"/>
        <dbReference type="ChEBI" id="CHEBI:229967"/>
    </reaction>
</comment>
<feature type="transmembrane region" description="Helical" evidence="25">
    <location>
        <begin position="201"/>
        <end position="228"/>
    </location>
</feature>
<evidence type="ECO:0000256" key="6">
    <source>
        <dbReference type="ARBA" id="ARBA00023136"/>
    </source>
</evidence>
<evidence type="ECO:0000256" key="8">
    <source>
        <dbReference type="ARBA" id="ARBA00044876"/>
    </source>
</evidence>
<feature type="transmembrane region" description="Helical" evidence="25">
    <location>
        <begin position="379"/>
        <end position="403"/>
    </location>
</feature>
<evidence type="ECO:0000256" key="4">
    <source>
        <dbReference type="ARBA" id="ARBA00022692"/>
    </source>
</evidence>
<dbReference type="GO" id="GO:0005765">
    <property type="term" value="C:lysosomal membrane"/>
    <property type="evidence" value="ECO:0007669"/>
    <property type="project" value="UniProtKB-SubCell"/>
</dbReference>
<comment type="catalytic activity">
    <reaction evidence="15">
        <text>L-arginyl-L-alpha-amino acid(out) = L-arginyl-L-alpha-amino acid(in)</text>
        <dbReference type="Rhea" id="RHEA:79371"/>
        <dbReference type="ChEBI" id="CHEBI:84315"/>
    </reaction>
</comment>
<comment type="function">
    <text evidence="23">Lysosomal dipeptide uniporter that selectively exports lysine, arginine or histidine-containing dipeptides with a net positive charge from the lysosome lumen into the cytosol. Could play a role in a specific type of protein O-glycosylation indirectly regulating macrophages migration and tissue invasion. Also essential for liver homeostasis.</text>
</comment>
<dbReference type="SUPFAM" id="SSF103473">
    <property type="entry name" value="MFS general substrate transporter"/>
    <property type="match status" value="1"/>
</dbReference>
<dbReference type="Pfam" id="PF07690">
    <property type="entry name" value="MFS_1"/>
    <property type="match status" value="1"/>
</dbReference>
<keyword evidence="5 25" id="KW-1133">Transmembrane helix</keyword>
<comment type="subunit">
    <text evidence="24">Homodimer. Interacts with lysosomal protein GLMP (via lumenal domain); the interaction starts while both proteins are still in the endoplasmic reticulum and is required for stabilization of MFSD1 in lysosomes but has no direct effect on its targeting to lysosomes or transporter activity.</text>
</comment>
<accession>K2NIJ4</accession>
<evidence type="ECO:0000256" key="1">
    <source>
        <dbReference type="ARBA" id="ARBA00004155"/>
    </source>
</evidence>
<evidence type="ECO:0000256" key="7">
    <source>
        <dbReference type="ARBA" id="ARBA00023228"/>
    </source>
</evidence>
<name>K2NIJ4_TRYCR</name>
<evidence type="ECO:0000256" key="24">
    <source>
        <dbReference type="ARBA" id="ARBA00046376"/>
    </source>
</evidence>
<evidence type="ECO:0000256" key="21">
    <source>
        <dbReference type="ARBA" id="ARBA00044985"/>
    </source>
</evidence>
<comment type="catalytic activity">
    <reaction evidence="12">
        <text>L-lysyl-L-alpha-amino acid(out) = L-lysyl-L-alpha-amino acid(in)</text>
        <dbReference type="Rhea" id="RHEA:79387"/>
        <dbReference type="ChEBI" id="CHEBI:229965"/>
    </reaction>
</comment>
<dbReference type="AlphaFoldDB" id="K2NIJ4"/>
<feature type="domain" description="Major facilitator superfamily (MFS) profile" evidence="26">
    <location>
        <begin position="30"/>
        <end position="479"/>
    </location>
</feature>
<comment type="subcellular location">
    <subcellularLocation>
        <location evidence="1">Lysosome membrane</location>
        <topology evidence="1">Multi-pass membrane protein</topology>
    </subcellularLocation>
</comment>
<dbReference type="InterPro" id="IPR036259">
    <property type="entry name" value="MFS_trans_sf"/>
</dbReference>
<evidence type="ECO:0000256" key="23">
    <source>
        <dbReference type="ARBA" id="ARBA00045709"/>
    </source>
</evidence>
<dbReference type="Proteomes" id="UP000007350">
    <property type="component" value="Unassembled WGS sequence"/>
</dbReference>
<keyword evidence="7" id="KW-0458">Lysosome</keyword>
<feature type="transmembrane region" description="Helical" evidence="25">
    <location>
        <begin position="347"/>
        <end position="372"/>
    </location>
</feature>
<feature type="transmembrane region" description="Helical" evidence="25">
    <location>
        <begin position="322"/>
        <end position="341"/>
    </location>
</feature>
<comment type="catalytic activity">
    <reaction evidence="17">
        <text>L-arginyl-glycine(out) = L-arginyl-glycine(in)</text>
        <dbReference type="Rhea" id="RHEA:79391"/>
        <dbReference type="ChEBI" id="CHEBI:229955"/>
    </reaction>
</comment>
<evidence type="ECO:0000256" key="22">
    <source>
        <dbReference type="ARBA" id="ARBA00045018"/>
    </source>
</evidence>